<dbReference type="GO" id="GO:0016757">
    <property type="term" value="F:glycosyltransferase activity"/>
    <property type="evidence" value="ECO:0007669"/>
    <property type="project" value="UniProtKB-KW"/>
</dbReference>
<keyword evidence="1" id="KW-0328">Glycosyltransferase</keyword>
<evidence type="ECO:0000256" key="1">
    <source>
        <dbReference type="ARBA" id="ARBA00022676"/>
    </source>
</evidence>
<dbReference type="SUPFAM" id="SSF53756">
    <property type="entry name" value="UDP-Glycosyltransferase/glycogen phosphorylase"/>
    <property type="match status" value="1"/>
</dbReference>
<name>A0A3S1AY17_9BACT</name>
<dbReference type="Gene3D" id="3.40.50.2000">
    <property type="entry name" value="Glycogen Phosphorylase B"/>
    <property type="match status" value="2"/>
</dbReference>
<keyword evidence="2" id="KW-0808">Transferase</keyword>
<protein>
    <submittedName>
        <fullName evidence="3">Glycosyltransferase family 4 protein</fullName>
    </submittedName>
</protein>
<sequence>MSVKHGKIRILETIRQGKIGGGESHVLDLVATLNRQRYEPVVLSFTDGPMISALRKMNIAVHVIHSEKAFDIPVWKQVKRFLREQQVHLVHVHGTRANTNVLWAARNLGLPVIYTVHGWSFHEGQHPVMKWARTLAEKYITRKAQVNICVSESNRQTGDQAFRGLNAVVIRNGINTARFNPDASYPDIRAEYSIPANHLVLGYIVRMTYQKDPLTMIRAFAEALKLVPQMTLLMIGEGELKEAARNAAMEAGITEQVRFDNFRQDVPAVLNGIDIYCLPSLWEGFPIGVLEAMAMGRPVIASDVDGTREAIENGENGLLVPAADSHALSAAIVTLATDAPLRQRLGQKAIASVTEHYQVADMTGKIEAIYDQLYKP</sequence>
<dbReference type="InterPro" id="IPR001296">
    <property type="entry name" value="Glyco_trans_1"/>
</dbReference>
<dbReference type="Proteomes" id="UP000281028">
    <property type="component" value="Unassembled WGS sequence"/>
</dbReference>
<accession>A0A3S1AY17</accession>
<evidence type="ECO:0000313" key="3">
    <source>
        <dbReference type="EMBL" id="NSL86689.1"/>
    </source>
</evidence>
<dbReference type="CDD" id="cd03808">
    <property type="entry name" value="GT4_CapM-like"/>
    <property type="match status" value="1"/>
</dbReference>
<reference evidence="3" key="1">
    <citation type="submission" date="2020-05" db="EMBL/GenBank/DDBJ databases">
        <title>Chitinophaga laudate sp. nov., isolated from a tropical peat swamp.</title>
        <authorList>
            <person name="Goh C.B.S."/>
            <person name="Lee M.S."/>
            <person name="Parimannan S."/>
            <person name="Pasbakhsh P."/>
            <person name="Yule C.M."/>
            <person name="Rajandas H."/>
            <person name="Loke S."/>
            <person name="Croft L."/>
            <person name="Tan J.B.L."/>
        </authorList>
    </citation>
    <scope>NUCLEOTIDE SEQUENCE</scope>
    <source>
        <strain evidence="3">Mgbs1</strain>
    </source>
</reference>
<dbReference type="AlphaFoldDB" id="A0A3S1AY17"/>
<comment type="caution">
    <text evidence="3">The sequence shown here is derived from an EMBL/GenBank/DDBJ whole genome shotgun (WGS) entry which is preliminary data.</text>
</comment>
<dbReference type="Pfam" id="PF13439">
    <property type="entry name" value="Glyco_transf_4"/>
    <property type="match status" value="1"/>
</dbReference>
<proteinExistence type="predicted"/>
<organism evidence="3 4">
    <name type="scientific">Chitinophaga solisilvae</name>
    <dbReference type="NCBI Taxonomy" id="1233460"/>
    <lineage>
        <taxon>Bacteria</taxon>
        <taxon>Pseudomonadati</taxon>
        <taxon>Bacteroidota</taxon>
        <taxon>Chitinophagia</taxon>
        <taxon>Chitinophagales</taxon>
        <taxon>Chitinophagaceae</taxon>
        <taxon>Chitinophaga</taxon>
    </lineage>
</organism>
<evidence type="ECO:0000313" key="4">
    <source>
        <dbReference type="Proteomes" id="UP000281028"/>
    </source>
</evidence>
<dbReference type="PANTHER" id="PTHR12526">
    <property type="entry name" value="GLYCOSYLTRANSFERASE"/>
    <property type="match status" value="1"/>
</dbReference>
<dbReference type="InterPro" id="IPR028098">
    <property type="entry name" value="Glyco_trans_4-like_N"/>
</dbReference>
<dbReference type="EMBL" id="RIAR02000001">
    <property type="protein sequence ID" value="NSL86689.1"/>
    <property type="molecule type" value="Genomic_DNA"/>
</dbReference>
<keyword evidence="4" id="KW-1185">Reference proteome</keyword>
<gene>
    <name evidence="3" type="ORF">ECE50_007600</name>
</gene>
<evidence type="ECO:0000256" key="2">
    <source>
        <dbReference type="ARBA" id="ARBA00022679"/>
    </source>
</evidence>
<dbReference type="Pfam" id="PF00534">
    <property type="entry name" value="Glycos_transf_1"/>
    <property type="match status" value="1"/>
</dbReference>
<dbReference type="OrthoDB" id="7560678at2"/>
<dbReference type="PANTHER" id="PTHR12526:SF510">
    <property type="entry name" value="D-INOSITOL 3-PHOSPHATE GLYCOSYLTRANSFERASE"/>
    <property type="match status" value="1"/>
</dbReference>